<dbReference type="Gene3D" id="3.10.620.30">
    <property type="match status" value="1"/>
</dbReference>
<feature type="transmembrane region" description="Helical" evidence="1">
    <location>
        <begin position="101"/>
        <end position="119"/>
    </location>
</feature>
<dbReference type="SMART" id="SM00460">
    <property type="entry name" value="TGc"/>
    <property type="match status" value="1"/>
</dbReference>
<accession>A0AAU7NW72</accession>
<evidence type="ECO:0000313" key="3">
    <source>
        <dbReference type="EMBL" id="XBS21167.1"/>
    </source>
</evidence>
<organism evidence="3 4">
    <name type="scientific">Methylomarinum roseum</name>
    <dbReference type="NCBI Taxonomy" id="3067653"/>
    <lineage>
        <taxon>Bacteria</taxon>
        <taxon>Pseudomonadati</taxon>
        <taxon>Pseudomonadota</taxon>
        <taxon>Gammaproteobacteria</taxon>
        <taxon>Methylococcales</taxon>
        <taxon>Methylococcaceae</taxon>
        <taxon>Methylomarinum</taxon>
    </lineage>
</organism>
<dbReference type="InterPro" id="IPR052901">
    <property type="entry name" value="Bact_TGase-like"/>
</dbReference>
<protein>
    <submittedName>
        <fullName evidence="3">DUF3488 and transglutaminase-like domain-containing protein</fullName>
    </submittedName>
</protein>
<dbReference type="PANTHER" id="PTHR42736">
    <property type="entry name" value="PROTEIN-GLUTAMINE GAMMA-GLUTAMYLTRANSFERASE"/>
    <property type="match status" value="1"/>
</dbReference>
<gene>
    <name evidence="3" type="ORF">Q9L42_003330</name>
</gene>
<feature type="domain" description="Transglutaminase-like" evidence="2">
    <location>
        <begin position="394"/>
        <end position="465"/>
    </location>
</feature>
<keyword evidence="1" id="KW-1133">Transmembrane helix</keyword>
<feature type="transmembrane region" description="Helical" evidence="1">
    <location>
        <begin position="53"/>
        <end position="70"/>
    </location>
</feature>
<dbReference type="InterPro" id="IPR025403">
    <property type="entry name" value="TgpA-like_C"/>
</dbReference>
<proteinExistence type="predicted"/>
<dbReference type="EMBL" id="CP157743">
    <property type="protein sequence ID" value="XBS21167.1"/>
    <property type="molecule type" value="Genomic_DNA"/>
</dbReference>
<feature type="transmembrane region" description="Helical" evidence="1">
    <location>
        <begin position="7"/>
        <end position="23"/>
    </location>
</feature>
<dbReference type="RefSeq" id="WP_305909842.1">
    <property type="nucleotide sequence ID" value="NZ_CP157743.1"/>
</dbReference>
<evidence type="ECO:0000313" key="4">
    <source>
        <dbReference type="Proteomes" id="UP001225378"/>
    </source>
</evidence>
<dbReference type="InterPro" id="IPR038765">
    <property type="entry name" value="Papain-like_cys_pep_sf"/>
</dbReference>
<keyword evidence="4" id="KW-1185">Reference proteome</keyword>
<dbReference type="InterPro" id="IPR021878">
    <property type="entry name" value="TgpA_N"/>
</dbReference>
<evidence type="ECO:0000256" key="1">
    <source>
        <dbReference type="SAM" id="Phobius"/>
    </source>
</evidence>
<dbReference type="Proteomes" id="UP001225378">
    <property type="component" value="Chromosome"/>
</dbReference>
<keyword evidence="1" id="KW-0472">Membrane</keyword>
<dbReference type="InterPro" id="IPR002931">
    <property type="entry name" value="Transglutaminase-like"/>
</dbReference>
<dbReference type="Pfam" id="PF11992">
    <property type="entry name" value="TgpA_N"/>
    <property type="match status" value="1"/>
</dbReference>
<dbReference type="PANTHER" id="PTHR42736:SF1">
    <property type="entry name" value="PROTEIN-GLUTAMINE GAMMA-GLUTAMYLTRANSFERASE"/>
    <property type="match status" value="1"/>
</dbReference>
<feature type="transmembrane region" description="Helical" evidence="1">
    <location>
        <begin position="156"/>
        <end position="175"/>
    </location>
</feature>
<sequence>MALDKRILIFLLVSIGLIALPHINHIPAPLFAFFSLLLTWRFAGIWKPTWLPKPKLVFLLTIAGIGLLYGQHQGVLGRDAGTALFITALGLKLLEIRSPRDIYLITYLAFIVASSQFLYQQSILMAGYTLLVCCVLLATLVAINSRQAQTLAALRTAAQIIAQALPLAAVLFILFPRVEAPRWMLFDDKHQARSGLSDTLEPGSISRLGLSDELAFRVKFNGDLPPPKQRYWRGPVFSYTDGKRWRESKNRYFKRYMDQPRYHGKAYQYTLMMEPHDQPWVYALDMAAEYGDGLRRNAFYQLISRRDPQDRAEYQVTSFPDYNTGYLTKTELKDNLQLPDEPSARMKQLVQRLQGFDAEPEVFIRQLLGHFRNEDFHYTLMPDLMEENPIESFLFENRYGFCSHYATAFVYLMRIAGIPARVVGGYQGGELNEVGGFIEVRQANAHAWAEVWLQGQGWVRYDPTTAIAPQRVEQDVNIDLQIASGAVNFTPDEASAALDWLKRGRQLWNSIDYSWQRWVINYNGVNQSSFLASLGIDNLTKIAYWLVASFAAVSSLLAWLVLRRKQVKTDPAMALYRRFCARLAKQTGIRISTGEGPLSFARRVEKQRPELAERINRITALLIKLRYQPDGSDEDLLQLKQQVRRFKVSSR</sequence>
<dbReference type="SUPFAM" id="SSF54001">
    <property type="entry name" value="Cysteine proteinases"/>
    <property type="match status" value="1"/>
</dbReference>
<feature type="transmembrane region" description="Helical" evidence="1">
    <location>
        <begin position="125"/>
        <end position="144"/>
    </location>
</feature>
<evidence type="ECO:0000259" key="2">
    <source>
        <dbReference type="SMART" id="SM00460"/>
    </source>
</evidence>
<dbReference type="AlphaFoldDB" id="A0AAU7NW72"/>
<dbReference type="KEGG" id="mech:Q9L42_003330"/>
<keyword evidence="1" id="KW-0812">Transmembrane</keyword>
<dbReference type="Pfam" id="PF13559">
    <property type="entry name" value="DUF4129"/>
    <property type="match status" value="1"/>
</dbReference>
<reference evidence="3 4" key="1">
    <citation type="journal article" date="2024" name="Microbiology">
        <title>Methylomarinum rosea sp. nov., a novel halophilic methanotrophic bacterium from the hypersaline Lake Elton.</title>
        <authorList>
            <person name="Suleimanov R.Z."/>
            <person name="Oshkin I.Y."/>
            <person name="Danilova O.V."/>
            <person name="Suzina N.E."/>
            <person name="Dedysh S.N."/>
        </authorList>
    </citation>
    <scope>NUCLEOTIDE SEQUENCE [LARGE SCALE GENOMIC DNA]</scope>
    <source>
        <strain evidence="3 4">Ch1-1</strain>
    </source>
</reference>
<feature type="transmembrane region" description="Helical" evidence="1">
    <location>
        <begin position="542"/>
        <end position="562"/>
    </location>
</feature>
<dbReference type="Pfam" id="PF01841">
    <property type="entry name" value="Transglut_core"/>
    <property type="match status" value="1"/>
</dbReference>
<name>A0AAU7NW72_9GAMM</name>